<dbReference type="Gene3D" id="3.40.605.10">
    <property type="entry name" value="Aldehyde Dehydrogenase, Chain A, domain 1"/>
    <property type="match status" value="1"/>
</dbReference>
<dbReference type="SUPFAM" id="SSF53720">
    <property type="entry name" value="ALDH-like"/>
    <property type="match status" value="1"/>
</dbReference>
<dbReference type="InterPro" id="IPR016162">
    <property type="entry name" value="Ald_DH_N"/>
</dbReference>
<dbReference type="PANTHER" id="PTHR43353:SF5">
    <property type="entry name" value="SUCCINATE-SEMIALDEHYDE DEHYDROGENASE, MITOCHONDRIAL"/>
    <property type="match status" value="1"/>
</dbReference>
<dbReference type="STRING" id="1561003.Ark11_0135"/>
<proteinExistence type="inferred from homology"/>
<sequence>MSSFLDTLSDSLLVRNSLFIDGKWIESSDKFSVYDPSTGMVIADVSCSTVDQVHMAVNSASDAFVSWSNETAVRRSQIMMDWCRLILENTDDLARIIVSEVGKTLNGAIGEVKYAASFVQWFAEEAKRVYGDWIPSPQKDRRYLVIKQPLGVCAAITPFNFPAAMMTRKVAPALCTGCTVVVKPAEKAPLSTLALAYLADKAGFPNGVINVVMGDPSKIVDVLCSDDRVAHLSFTGSTAVGKMLMEKSAPTLKKVALELGGNASFIVLSDAVLKNSVDNLVEAKFRFAGQTCIAPNRIYLQDSIYDSFLRMLMERLEAMVVAPGSDPGSEICSMIDEVAVRKIEELIEDACSKGAVVTKGGKRLPHIGPCFFEPTIIENADTSMRIANEEIFGPVVVLYRFHEEEEVIEKSNSTNYGLVNYVCTNDISRFMMFAEKLESGMVIFNCGIYSNPYAPFGGIKSSGLGREGSKYGTDSYLNVKLVCVGDL</sequence>
<evidence type="ECO:0000313" key="4">
    <source>
        <dbReference type="EMBL" id="CUT16994.1"/>
    </source>
</evidence>
<dbReference type="FunFam" id="3.40.605.10:FF:000005">
    <property type="entry name" value="Succinate-semialdehyde dehydrogenase I"/>
    <property type="match status" value="1"/>
</dbReference>
<dbReference type="InterPro" id="IPR050740">
    <property type="entry name" value="Aldehyde_DH_Superfamily"/>
</dbReference>
<dbReference type="InterPro" id="IPR016163">
    <property type="entry name" value="Ald_DH_C"/>
</dbReference>
<name>A0A0S4M281_9BURK</name>
<accession>A0A0S4M281</accession>
<comment type="similarity">
    <text evidence="1">Belongs to the aldehyde dehydrogenase family.</text>
</comment>
<dbReference type="PROSITE" id="PS00070">
    <property type="entry name" value="ALDEHYDE_DEHYDR_CYS"/>
    <property type="match status" value="1"/>
</dbReference>
<dbReference type="InterPro" id="IPR016161">
    <property type="entry name" value="Ald_DH/histidinol_DH"/>
</dbReference>
<evidence type="ECO:0000313" key="5">
    <source>
        <dbReference type="Proteomes" id="UP000198651"/>
    </source>
</evidence>
<evidence type="ECO:0000256" key="2">
    <source>
        <dbReference type="ARBA" id="ARBA00023002"/>
    </source>
</evidence>
<organism evidence="4 5">
    <name type="scientific">Candidatus Ichthyocystis hellenicum</name>
    <dbReference type="NCBI Taxonomy" id="1561003"/>
    <lineage>
        <taxon>Bacteria</taxon>
        <taxon>Pseudomonadati</taxon>
        <taxon>Pseudomonadota</taxon>
        <taxon>Betaproteobacteria</taxon>
        <taxon>Burkholderiales</taxon>
        <taxon>Candidatus Ichthyocystis</taxon>
    </lineage>
</organism>
<dbReference type="EMBL" id="LN906597">
    <property type="protein sequence ID" value="CUT16994.1"/>
    <property type="molecule type" value="Genomic_DNA"/>
</dbReference>
<gene>
    <name evidence="4" type="primary">gabD</name>
    <name evidence="4" type="ORF">Ark11_0135</name>
</gene>
<reference evidence="5" key="1">
    <citation type="submission" date="2015-11" db="EMBL/GenBank/DDBJ databases">
        <authorList>
            <person name="Seth-Smith H.M.B."/>
        </authorList>
    </citation>
    <scope>NUCLEOTIDE SEQUENCE [LARGE SCALE GENOMIC DNA]</scope>
    <source>
        <strain evidence="5">2013Ark11</strain>
    </source>
</reference>
<dbReference type="FunFam" id="3.40.309.10:FF:000004">
    <property type="entry name" value="Succinate-semialdehyde dehydrogenase I"/>
    <property type="match status" value="1"/>
</dbReference>
<dbReference type="InterPro" id="IPR016160">
    <property type="entry name" value="Ald_DH_CS_CYS"/>
</dbReference>
<dbReference type="PANTHER" id="PTHR43353">
    <property type="entry name" value="SUCCINATE-SEMIALDEHYDE DEHYDROGENASE, MITOCHONDRIAL"/>
    <property type="match status" value="1"/>
</dbReference>
<dbReference type="GO" id="GO:0004777">
    <property type="term" value="F:succinate-semialdehyde dehydrogenase (NAD+) activity"/>
    <property type="evidence" value="ECO:0007669"/>
    <property type="project" value="TreeGrafter"/>
</dbReference>
<dbReference type="RefSeq" id="WP_092343125.1">
    <property type="nucleotide sequence ID" value="NZ_FLSL01000091.1"/>
</dbReference>
<dbReference type="Proteomes" id="UP000198651">
    <property type="component" value="Chromosome I"/>
</dbReference>
<dbReference type="AlphaFoldDB" id="A0A0S4M281"/>
<dbReference type="OrthoDB" id="9812625at2"/>
<dbReference type="PATRIC" id="fig|1561003.3.peg.135"/>
<protein>
    <submittedName>
        <fullName evidence="4">Succinate-semialdehyde dehydrogenase / glutarate-semialdehyde dehydrogenase</fullName>
    </submittedName>
</protein>
<dbReference type="Gene3D" id="3.40.309.10">
    <property type="entry name" value="Aldehyde Dehydrogenase, Chain A, domain 2"/>
    <property type="match status" value="1"/>
</dbReference>
<dbReference type="Pfam" id="PF00171">
    <property type="entry name" value="Aldedh"/>
    <property type="match status" value="1"/>
</dbReference>
<evidence type="ECO:0000259" key="3">
    <source>
        <dbReference type="Pfam" id="PF00171"/>
    </source>
</evidence>
<keyword evidence="5" id="KW-1185">Reference proteome</keyword>
<dbReference type="InterPro" id="IPR015590">
    <property type="entry name" value="Aldehyde_DH_dom"/>
</dbReference>
<evidence type="ECO:0000256" key="1">
    <source>
        <dbReference type="ARBA" id="ARBA00009986"/>
    </source>
</evidence>
<feature type="domain" description="Aldehyde dehydrogenase" evidence="3">
    <location>
        <begin position="24"/>
        <end position="482"/>
    </location>
</feature>
<keyword evidence="2" id="KW-0560">Oxidoreductase</keyword>
<dbReference type="GO" id="GO:0009450">
    <property type="term" value="P:gamma-aminobutyric acid catabolic process"/>
    <property type="evidence" value="ECO:0007669"/>
    <property type="project" value="TreeGrafter"/>
</dbReference>
<dbReference type="CDD" id="cd07103">
    <property type="entry name" value="ALDH_F5_SSADH_GabD"/>
    <property type="match status" value="1"/>
</dbReference>